<protein>
    <submittedName>
        <fullName evidence="1">Uncharacterized protein</fullName>
    </submittedName>
</protein>
<sequence>MPLLILSFHVFNFVGPNSKNFLIIVIFIGEEIVCVEDFDSSTNFCTNNSSIPAVIEINCNFLTFYFLNLNLAPSCSNSIEVIDLTPFGSSLTNNCSNKKYKAQKSKNIIPSPKSTCTITIHSNGGKRMFIQDLDDPIKNLIEDYAERVNGDPKRIVLITKQLKQCALEDTPRTLGITSDESFELDAFEHKDVVPLNLMEDVKTIRIKYQQKGKRPIVAKILKTAKFARLKEIFCQENGLPLDKVQFIFDSVRVGDNETAETLDLEDDDCIDVYVLE</sequence>
<evidence type="ECO:0000313" key="2">
    <source>
        <dbReference type="Proteomes" id="UP001497535"/>
    </source>
</evidence>
<dbReference type="EMBL" id="CAVMJV010000035">
    <property type="protein sequence ID" value="CAK5078250.1"/>
    <property type="molecule type" value="Genomic_DNA"/>
</dbReference>
<proteinExistence type="predicted"/>
<name>A0ACB0ZJ96_MELEN</name>
<comment type="caution">
    <text evidence="1">The sequence shown here is derived from an EMBL/GenBank/DDBJ whole genome shotgun (WGS) entry which is preliminary data.</text>
</comment>
<gene>
    <name evidence="1" type="ORF">MENTE1834_LOCUS25295</name>
</gene>
<dbReference type="Proteomes" id="UP001497535">
    <property type="component" value="Unassembled WGS sequence"/>
</dbReference>
<reference evidence="1" key="1">
    <citation type="submission" date="2023-11" db="EMBL/GenBank/DDBJ databases">
        <authorList>
            <person name="Poullet M."/>
        </authorList>
    </citation>
    <scope>NUCLEOTIDE SEQUENCE</scope>
    <source>
        <strain evidence="1">E1834</strain>
    </source>
</reference>
<accession>A0ACB0ZJ96</accession>
<evidence type="ECO:0000313" key="1">
    <source>
        <dbReference type="EMBL" id="CAK5078250.1"/>
    </source>
</evidence>
<organism evidence="1 2">
    <name type="scientific">Meloidogyne enterolobii</name>
    <name type="common">Root-knot nematode worm</name>
    <name type="synonym">Meloidogyne mayaguensis</name>
    <dbReference type="NCBI Taxonomy" id="390850"/>
    <lineage>
        <taxon>Eukaryota</taxon>
        <taxon>Metazoa</taxon>
        <taxon>Ecdysozoa</taxon>
        <taxon>Nematoda</taxon>
        <taxon>Chromadorea</taxon>
        <taxon>Rhabditida</taxon>
        <taxon>Tylenchina</taxon>
        <taxon>Tylenchomorpha</taxon>
        <taxon>Tylenchoidea</taxon>
        <taxon>Meloidogynidae</taxon>
        <taxon>Meloidogyninae</taxon>
        <taxon>Meloidogyne</taxon>
    </lineage>
</organism>
<keyword evidence="2" id="KW-1185">Reference proteome</keyword>